<accession>A0ABD0LFD7</accession>
<sequence length="86" mass="9731">MTSRSERGGDRHTIRRCGVLVEFGDCLMVAIHHADFLIVQLLACCEEAKSHLEEVLVDAALEIRSRWTTLGQTLSRVRHCREDIGL</sequence>
<dbReference type="AlphaFoldDB" id="A0ABD0LFD7"/>
<keyword evidence="2" id="KW-1185">Reference proteome</keyword>
<proteinExistence type="predicted"/>
<comment type="caution">
    <text evidence="1">The sequence shown here is derived from an EMBL/GenBank/DDBJ whole genome shotgun (WGS) entry which is preliminary data.</text>
</comment>
<evidence type="ECO:0000313" key="2">
    <source>
        <dbReference type="Proteomes" id="UP001519460"/>
    </source>
</evidence>
<protein>
    <submittedName>
        <fullName evidence="1">Uncharacterized protein</fullName>
    </submittedName>
</protein>
<evidence type="ECO:0000313" key="1">
    <source>
        <dbReference type="EMBL" id="KAK7498206.1"/>
    </source>
</evidence>
<name>A0ABD0LFD7_9CAEN</name>
<reference evidence="1 2" key="1">
    <citation type="journal article" date="2023" name="Sci. Data">
        <title>Genome assembly of the Korean intertidal mud-creeper Batillaria attramentaria.</title>
        <authorList>
            <person name="Patra A.K."/>
            <person name="Ho P.T."/>
            <person name="Jun S."/>
            <person name="Lee S.J."/>
            <person name="Kim Y."/>
            <person name="Won Y.J."/>
        </authorList>
    </citation>
    <scope>NUCLEOTIDE SEQUENCE [LARGE SCALE GENOMIC DNA]</scope>
    <source>
        <strain evidence="1">Wonlab-2016</strain>
    </source>
</reference>
<dbReference type="Proteomes" id="UP001519460">
    <property type="component" value="Unassembled WGS sequence"/>
</dbReference>
<dbReference type="EMBL" id="JACVVK020000052">
    <property type="protein sequence ID" value="KAK7498206.1"/>
    <property type="molecule type" value="Genomic_DNA"/>
</dbReference>
<organism evidence="1 2">
    <name type="scientific">Batillaria attramentaria</name>
    <dbReference type="NCBI Taxonomy" id="370345"/>
    <lineage>
        <taxon>Eukaryota</taxon>
        <taxon>Metazoa</taxon>
        <taxon>Spiralia</taxon>
        <taxon>Lophotrochozoa</taxon>
        <taxon>Mollusca</taxon>
        <taxon>Gastropoda</taxon>
        <taxon>Caenogastropoda</taxon>
        <taxon>Sorbeoconcha</taxon>
        <taxon>Cerithioidea</taxon>
        <taxon>Batillariidae</taxon>
        <taxon>Batillaria</taxon>
    </lineage>
</organism>
<gene>
    <name evidence="1" type="ORF">BaRGS_00010466</name>
</gene>